<gene>
    <name evidence="1" type="ORF">BJ138DRAFT_1103805</name>
</gene>
<sequence>MPMYPNQSNRIQSIPPPSRILVDRINPGTPQPTRLPPERSDSTSNISTDDSKTFSNCKRPTLYKLSVPRQYKAQFEKVGIYYEHRLADDNYFFTVDKGDTKAHKMTATWTVSRSIAHHWIAKYISGVLLRLARDDLERGESEPEFDYIGYAKCRMESFYSNRELRTSDLIGDERLPQHITGTLQ</sequence>
<keyword evidence="2" id="KW-1185">Reference proteome</keyword>
<proteinExistence type="predicted"/>
<accession>A0ACB8A4R7</accession>
<evidence type="ECO:0000313" key="1">
    <source>
        <dbReference type="EMBL" id="KAH7908058.1"/>
    </source>
</evidence>
<protein>
    <submittedName>
        <fullName evidence="1">Uncharacterized protein</fullName>
    </submittedName>
</protein>
<reference evidence="1" key="1">
    <citation type="journal article" date="2021" name="New Phytol.">
        <title>Evolutionary innovations through gain and loss of genes in the ectomycorrhizal Boletales.</title>
        <authorList>
            <person name="Wu G."/>
            <person name="Miyauchi S."/>
            <person name="Morin E."/>
            <person name="Kuo A."/>
            <person name="Drula E."/>
            <person name="Varga T."/>
            <person name="Kohler A."/>
            <person name="Feng B."/>
            <person name="Cao Y."/>
            <person name="Lipzen A."/>
            <person name="Daum C."/>
            <person name="Hundley H."/>
            <person name="Pangilinan J."/>
            <person name="Johnson J."/>
            <person name="Barry K."/>
            <person name="LaButti K."/>
            <person name="Ng V."/>
            <person name="Ahrendt S."/>
            <person name="Min B."/>
            <person name="Choi I.G."/>
            <person name="Park H."/>
            <person name="Plett J.M."/>
            <person name="Magnuson J."/>
            <person name="Spatafora J.W."/>
            <person name="Nagy L.G."/>
            <person name="Henrissat B."/>
            <person name="Grigoriev I.V."/>
            <person name="Yang Z.L."/>
            <person name="Xu J."/>
            <person name="Martin F.M."/>
        </authorList>
    </citation>
    <scope>NUCLEOTIDE SEQUENCE</scope>
    <source>
        <strain evidence="1">ATCC 28755</strain>
    </source>
</reference>
<name>A0ACB8A4R7_9AGAM</name>
<dbReference type="EMBL" id="MU267849">
    <property type="protein sequence ID" value="KAH7908058.1"/>
    <property type="molecule type" value="Genomic_DNA"/>
</dbReference>
<dbReference type="Proteomes" id="UP000790377">
    <property type="component" value="Unassembled WGS sequence"/>
</dbReference>
<organism evidence="1 2">
    <name type="scientific">Hygrophoropsis aurantiaca</name>
    <dbReference type="NCBI Taxonomy" id="72124"/>
    <lineage>
        <taxon>Eukaryota</taxon>
        <taxon>Fungi</taxon>
        <taxon>Dikarya</taxon>
        <taxon>Basidiomycota</taxon>
        <taxon>Agaricomycotina</taxon>
        <taxon>Agaricomycetes</taxon>
        <taxon>Agaricomycetidae</taxon>
        <taxon>Boletales</taxon>
        <taxon>Coniophorineae</taxon>
        <taxon>Hygrophoropsidaceae</taxon>
        <taxon>Hygrophoropsis</taxon>
    </lineage>
</organism>
<evidence type="ECO:0000313" key="2">
    <source>
        <dbReference type="Proteomes" id="UP000790377"/>
    </source>
</evidence>
<comment type="caution">
    <text evidence="1">The sequence shown here is derived from an EMBL/GenBank/DDBJ whole genome shotgun (WGS) entry which is preliminary data.</text>
</comment>